<evidence type="ECO:0000313" key="2">
    <source>
        <dbReference type="EMBL" id="KAK3286132.1"/>
    </source>
</evidence>
<dbReference type="AlphaFoldDB" id="A0AAE0GXG2"/>
<dbReference type="EMBL" id="LGRX02001477">
    <property type="protein sequence ID" value="KAK3286132.1"/>
    <property type="molecule type" value="Genomic_DNA"/>
</dbReference>
<name>A0AAE0GXG2_9CHLO</name>
<gene>
    <name evidence="2" type="ORF">CYMTET_6296</name>
</gene>
<sequence length="153" mass="16429">MPPPSSSLSPLAPEFLPQENTLVEDVADDAVVPDIMNGGWNHRARHQAGEGPPLLRAHTWGGGIVRDPEHGAVPSPYWHGDRGESDYSASATTIVRQPRRGHSTGSPAPSRSDVADWRHARPMQSGEGGRAGEITSNIADSLSREPTTRTSRN</sequence>
<feature type="region of interest" description="Disordered" evidence="1">
    <location>
        <begin position="42"/>
        <end position="153"/>
    </location>
</feature>
<dbReference type="Proteomes" id="UP001190700">
    <property type="component" value="Unassembled WGS sequence"/>
</dbReference>
<accession>A0AAE0GXG2</accession>
<organism evidence="2 3">
    <name type="scientific">Cymbomonas tetramitiformis</name>
    <dbReference type="NCBI Taxonomy" id="36881"/>
    <lineage>
        <taxon>Eukaryota</taxon>
        <taxon>Viridiplantae</taxon>
        <taxon>Chlorophyta</taxon>
        <taxon>Pyramimonadophyceae</taxon>
        <taxon>Pyramimonadales</taxon>
        <taxon>Pyramimonadaceae</taxon>
        <taxon>Cymbomonas</taxon>
    </lineage>
</organism>
<protein>
    <submittedName>
        <fullName evidence="2">Uncharacterized protein</fullName>
    </submittedName>
</protein>
<keyword evidence="3" id="KW-1185">Reference proteome</keyword>
<evidence type="ECO:0000256" key="1">
    <source>
        <dbReference type="SAM" id="MobiDB-lite"/>
    </source>
</evidence>
<proteinExistence type="predicted"/>
<comment type="caution">
    <text evidence="2">The sequence shown here is derived from an EMBL/GenBank/DDBJ whole genome shotgun (WGS) entry which is preliminary data.</text>
</comment>
<reference evidence="2 3" key="1">
    <citation type="journal article" date="2015" name="Genome Biol. Evol.">
        <title>Comparative Genomics of a Bacterivorous Green Alga Reveals Evolutionary Causalities and Consequences of Phago-Mixotrophic Mode of Nutrition.</title>
        <authorList>
            <person name="Burns J.A."/>
            <person name="Paasch A."/>
            <person name="Narechania A."/>
            <person name="Kim E."/>
        </authorList>
    </citation>
    <scope>NUCLEOTIDE SEQUENCE [LARGE SCALE GENOMIC DNA]</scope>
    <source>
        <strain evidence="2 3">PLY_AMNH</strain>
    </source>
</reference>
<evidence type="ECO:0000313" key="3">
    <source>
        <dbReference type="Proteomes" id="UP001190700"/>
    </source>
</evidence>